<evidence type="ECO:0000256" key="6">
    <source>
        <dbReference type="ARBA" id="ARBA00022618"/>
    </source>
</evidence>
<keyword evidence="5 14" id="KW-0436">Ligase</keyword>
<feature type="domain" description="Mur ligase central" evidence="17">
    <location>
        <begin position="111"/>
        <end position="289"/>
    </location>
</feature>
<dbReference type="GO" id="GO:0008763">
    <property type="term" value="F:UDP-N-acetylmuramate-L-alanine ligase activity"/>
    <property type="evidence" value="ECO:0007669"/>
    <property type="project" value="UniProtKB-UniRule"/>
</dbReference>
<dbReference type="UniPathway" id="UPA00219"/>
<dbReference type="InterPro" id="IPR005758">
    <property type="entry name" value="UDP-N-AcMur_Ala_ligase_MurC"/>
</dbReference>
<dbReference type="InterPro" id="IPR036565">
    <property type="entry name" value="Mur-like_cat_sf"/>
</dbReference>
<protein>
    <recommendedName>
        <fullName evidence="3 14">UDP-N-acetylmuramate--L-alanine ligase</fullName>
        <ecNumber evidence="3 14">6.3.2.8</ecNumber>
    </recommendedName>
    <alternativeName>
        <fullName evidence="14">UDP-N-acetylmuramoyl-L-alanine synthetase</fullName>
    </alternativeName>
</protein>
<evidence type="ECO:0000256" key="5">
    <source>
        <dbReference type="ARBA" id="ARBA00022598"/>
    </source>
</evidence>
<evidence type="ECO:0000256" key="13">
    <source>
        <dbReference type="ARBA" id="ARBA00047833"/>
    </source>
</evidence>
<evidence type="ECO:0000259" key="15">
    <source>
        <dbReference type="Pfam" id="PF01225"/>
    </source>
</evidence>
<dbReference type="InterPro" id="IPR004101">
    <property type="entry name" value="Mur_ligase_C"/>
</dbReference>
<name>A0A7T0BTK8_9BACT</name>
<dbReference type="GO" id="GO:0005737">
    <property type="term" value="C:cytoplasm"/>
    <property type="evidence" value="ECO:0007669"/>
    <property type="project" value="UniProtKB-SubCell"/>
</dbReference>
<dbReference type="Gene3D" id="3.40.1190.10">
    <property type="entry name" value="Mur-like, catalytic domain"/>
    <property type="match status" value="1"/>
</dbReference>
<reference evidence="18 19" key="1">
    <citation type="submission" date="2020-02" db="EMBL/GenBank/DDBJ databases">
        <title>Genomic and physiological characterization of two novel Nitrospinaceae genera.</title>
        <authorList>
            <person name="Mueller A.J."/>
            <person name="Jung M.-Y."/>
            <person name="Strachan C.R."/>
            <person name="Herbold C.W."/>
            <person name="Kirkegaard R.H."/>
            <person name="Daims H."/>
        </authorList>
    </citation>
    <scope>NUCLEOTIDE SEQUENCE [LARGE SCALE GENOMIC DNA]</scope>
    <source>
        <strain evidence="18">EB</strain>
    </source>
</reference>
<comment type="pathway">
    <text evidence="2 14">Cell wall biogenesis; peptidoglycan biosynthesis.</text>
</comment>
<evidence type="ECO:0000256" key="14">
    <source>
        <dbReference type="HAMAP-Rule" id="MF_00046"/>
    </source>
</evidence>
<dbReference type="InterPro" id="IPR013221">
    <property type="entry name" value="Mur_ligase_cen"/>
</dbReference>
<evidence type="ECO:0000256" key="2">
    <source>
        <dbReference type="ARBA" id="ARBA00004752"/>
    </source>
</evidence>
<dbReference type="AlphaFoldDB" id="A0A7T0BTK8"/>
<keyword evidence="10 14" id="KW-0573">Peptidoglycan synthesis</keyword>
<evidence type="ECO:0000256" key="10">
    <source>
        <dbReference type="ARBA" id="ARBA00022984"/>
    </source>
</evidence>
<dbReference type="GO" id="GO:0005524">
    <property type="term" value="F:ATP binding"/>
    <property type="evidence" value="ECO:0007669"/>
    <property type="project" value="UniProtKB-UniRule"/>
</dbReference>
<organism evidence="18 19">
    <name type="scientific">Candidatus Nitronauta litoralis</name>
    <dbReference type="NCBI Taxonomy" id="2705533"/>
    <lineage>
        <taxon>Bacteria</taxon>
        <taxon>Pseudomonadati</taxon>
        <taxon>Nitrospinota/Tectimicrobiota group</taxon>
        <taxon>Nitrospinota</taxon>
        <taxon>Nitrospinia</taxon>
        <taxon>Nitrospinales</taxon>
        <taxon>Nitrospinaceae</taxon>
        <taxon>Candidatus Nitronauta</taxon>
    </lineage>
</organism>
<dbReference type="HAMAP" id="MF_00046">
    <property type="entry name" value="MurC"/>
    <property type="match status" value="1"/>
</dbReference>
<dbReference type="SUPFAM" id="SSF53244">
    <property type="entry name" value="MurD-like peptide ligases, peptide-binding domain"/>
    <property type="match status" value="1"/>
</dbReference>
<dbReference type="GO" id="GO:0009252">
    <property type="term" value="P:peptidoglycan biosynthetic process"/>
    <property type="evidence" value="ECO:0007669"/>
    <property type="project" value="UniProtKB-UniRule"/>
</dbReference>
<feature type="domain" description="Mur ligase C-terminal" evidence="16">
    <location>
        <begin position="312"/>
        <end position="443"/>
    </location>
</feature>
<sequence>MFFGNTKRIHFIGIGGSGMSGIAEVLINLEYEVTGSDLSRTPLTDRLEGLGAKILFGHEAGNIAESQVVVASSAVKADNPEVLEARRRMVPVIPRAEMLAELMRMKYGIAIAGTHGKTTTTSLVATVLAGGHLDPTVVIGGRLKSVDSHAKMGQSEILVAEADESDGSFLKLFPTIAVVTTLDEEHMDFYGTLDNLKNAFLDFLNRLPFYGTSVLCLDDPNIQSLIPKLEKRHITYGLTSQADYTAKGIEIQGLDTWFNVHHHGEELGRIHSVAPGRHNVLNTLAAVAVGMELNLSFDAIASALKEFKGVKRRFEIIHDSDALIVIDDYGHHPAEIQVTLRTAKDVWPDRRLVVVFQPHRYSRTQHLLGQFFSAFNDADHLLVLDIYPAGEEKIPDIDGNRLAEGVMEYGHKDVHYLPTVQNALDHLLQNLQPGDVVLTLGAGNVWELEQELLANLPEALRQGPPEKDNL</sequence>
<comment type="function">
    <text evidence="14">Cell wall formation.</text>
</comment>
<evidence type="ECO:0000256" key="4">
    <source>
        <dbReference type="ARBA" id="ARBA00022490"/>
    </source>
</evidence>
<dbReference type="Pfam" id="PF08245">
    <property type="entry name" value="Mur_ligase_M"/>
    <property type="match status" value="1"/>
</dbReference>
<dbReference type="Pfam" id="PF02875">
    <property type="entry name" value="Mur_ligase_C"/>
    <property type="match status" value="1"/>
</dbReference>
<evidence type="ECO:0000256" key="9">
    <source>
        <dbReference type="ARBA" id="ARBA00022960"/>
    </source>
</evidence>
<comment type="similarity">
    <text evidence="14">Belongs to the MurCDEF family.</text>
</comment>
<comment type="catalytic activity">
    <reaction evidence="13 14">
        <text>UDP-N-acetyl-alpha-D-muramate + L-alanine + ATP = UDP-N-acetyl-alpha-D-muramoyl-L-alanine + ADP + phosphate + H(+)</text>
        <dbReference type="Rhea" id="RHEA:23372"/>
        <dbReference type="ChEBI" id="CHEBI:15378"/>
        <dbReference type="ChEBI" id="CHEBI:30616"/>
        <dbReference type="ChEBI" id="CHEBI:43474"/>
        <dbReference type="ChEBI" id="CHEBI:57972"/>
        <dbReference type="ChEBI" id="CHEBI:70757"/>
        <dbReference type="ChEBI" id="CHEBI:83898"/>
        <dbReference type="ChEBI" id="CHEBI:456216"/>
        <dbReference type="EC" id="6.3.2.8"/>
    </reaction>
</comment>
<evidence type="ECO:0000259" key="16">
    <source>
        <dbReference type="Pfam" id="PF02875"/>
    </source>
</evidence>
<dbReference type="EMBL" id="CP048685">
    <property type="protein sequence ID" value="QPJ60673.1"/>
    <property type="molecule type" value="Genomic_DNA"/>
</dbReference>
<dbReference type="SUPFAM" id="SSF51984">
    <property type="entry name" value="MurCD N-terminal domain"/>
    <property type="match status" value="1"/>
</dbReference>
<evidence type="ECO:0000256" key="8">
    <source>
        <dbReference type="ARBA" id="ARBA00022840"/>
    </source>
</evidence>
<dbReference type="GO" id="GO:0071555">
    <property type="term" value="P:cell wall organization"/>
    <property type="evidence" value="ECO:0007669"/>
    <property type="project" value="UniProtKB-KW"/>
</dbReference>
<dbReference type="Gene3D" id="3.40.50.720">
    <property type="entry name" value="NAD(P)-binding Rossmann-like Domain"/>
    <property type="match status" value="1"/>
</dbReference>
<dbReference type="NCBIfam" id="TIGR01082">
    <property type="entry name" value="murC"/>
    <property type="match status" value="1"/>
</dbReference>
<dbReference type="GO" id="GO:0051301">
    <property type="term" value="P:cell division"/>
    <property type="evidence" value="ECO:0007669"/>
    <property type="project" value="UniProtKB-KW"/>
</dbReference>
<evidence type="ECO:0000259" key="17">
    <source>
        <dbReference type="Pfam" id="PF08245"/>
    </source>
</evidence>
<feature type="binding site" evidence="14">
    <location>
        <begin position="113"/>
        <end position="119"/>
    </location>
    <ligand>
        <name>ATP</name>
        <dbReference type="ChEBI" id="CHEBI:30616"/>
    </ligand>
</feature>
<keyword evidence="11 14" id="KW-0131">Cell cycle</keyword>
<gene>
    <name evidence="14" type="primary">murC</name>
    <name evidence="18" type="ORF">G3M70_01720</name>
</gene>
<dbReference type="GO" id="GO:0008360">
    <property type="term" value="P:regulation of cell shape"/>
    <property type="evidence" value="ECO:0007669"/>
    <property type="project" value="UniProtKB-KW"/>
</dbReference>
<comment type="subcellular location">
    <subcellularLocation>
        <location evidence="1 14">Cytoplasm</location>
    </subcellularLocation>
</comment>
<evidence type="ECO:0000256" key="12">
    <source>
        <dbReference type="ARBA" id="ARBA00023316"/>
    </source>
</evidence>
<dbReference type="SUPFAM" id="SSF53623">
    <property type="entry name" value="MurD-like peptide ligases, catalytic domain"/>
    <property type="match status" value="1"/>
</dbReference>
<keyword evidence="12 14" id="KW-0961">Cell wall biogenesis/degradation</keyword>
<keyword evidence="4 14" id="KW-0963">Cytoplasm</keyword>
<evidence type="ECO:0000256" key="11">
    <source>
        <dbReference type="ARBA" id="ARBA00023306"/>
    </source>
</evidence>
<proteinExistence type="inferred from homology"/>
<evidence type="ECO:0000256" key="1">
    <source>
        <dbReference type="ARBA" id="ARBA00004496"/>
    </source>
</evidence>
<dbReference type="PANTHER" id="PTHR43445">
    <property type="entry name" value="UDP-N-ACETYLMURAMATE--L-ALANINE LIGASE-RELATED"/>
    <property type="match status" value="1"/>
</dbReference>
<dbReference type="KEGG" id="nli:G3M70_01720"/>
<feature type="domain" description="Mur ligase N-terminal catalytic" evidence="15">
    <location>
        <begin position="8"/>
        <end position="107"/>
    </location>
</feature>
<keyword evidence="9 14" id="KW-0133">Cell shape</keyword>
<dbReference type="InterPro" id="IPR000713">
    <property type="entry name" value="Mur_ligase_N"/>
</dbReference>
<dbReference type="InterPro" id="IPR036615">
    <property type="entry name" value="Mur_ligase_C_dom_sf"/>
</dbReference>
<dbReference type="PANTHER" id="PTHR43445:SF3">
    <property type="entry name" value="UDP-N-ACETYLMURAMATE--L-ALANINE LIGASE"/>
    <property type="match status" value="1"/>
</dbReference>
<dbReference type="Gene3D" id="3.90.190.20">
    <property type="entry name" value="Mur ligase, C-terminal domain"/>
    <property type="match status" value="1"/>
</dbReference>
<evidence type="ECO:0000313" key="19">
    <source>
        <dbReference type="Proteomes" id="UP000594688"/>
    </source>
</evidence>
<evidence type="ECO:0000256" key="7">
    <source>
        <dbReference type="ARBA" id="ARBA00022741"/>
    </source>
</evidence>
<keyword evidence="7 14" id="KW-0547">Nucleotide-binding</keyword>
<dbReference type="Proteomes" id="UP000594688">
    <property type="component" value="Chromosome"/>
</dbReference>
<evidence type="ECO:0000313" key="18">
    <source>
        <dbReference type="EMBL" id="QPJ60673.1"/>
    </source>
</evidence>
<dbReference type="Pfam" id="PF01225">
    <property type="entry name" value="Mur_ligase"/>
    <property type="match status" value="1"/>
</dbReference>
<dbReference type="InterPro" id="IPR050061">
    <property type="entry name" value="MurCDEF_pg_biosynth"/>
</dbReference>
<keyword evidence="8 14" id="KW-0067">ATP-binding</keyword>
<evidence type="ECO:0000256" key="3">
    <source>
        <dbReference type="ARBA" id="ARBA00012211"/>
    </source>
</evidence>
<accession>A0A7T0BTK8</accession>
<keyword evidence="6 14" id="KW-0132">Cell division</keyword>
<dbReference type="EC" id="6.3.2.8" evidence="3 14"/>